<evidence type="ECO:0000256" key="20">
    <source>
        <dbReference type="ARBA" id="ARBA00044924"/>
    </source>
</evidence>
<evidence type="ECO:0000256" key="10">
    <source>
        <dbReference type="ARBA" id="ARBA00044881"/>
    </source>
</evidence>
<dbReference type="PANTHER" id="PTHR23512:SF3">
    <property type="entry name" value="MAJOR FACILITATOR SUPERFAMILY DOMAIN-CONTAINING PROTEIN 1"/>
    <property type="match status" value="1"/>
</dbReference>
<evidence type="ECO:0000256" key="12">
    <source>
        <dbReference type="ARBA" id="ARBA00044891"/>
    </source>
</evidence>
<feature type="transmembrane region" description="Helical" evidence="25">
    <location>
        <begin position="431"/>
        <end position="451"/>
    </location>
</feature>
<organism evidence="27 28">
    <name type="scientific">Terriglobus roseus (strain DSM 18391 / NRRL B-41598 / KBS 63)</name>
    <dbReference type="NCBI Taxonomy" id="926566"/>
    <lineage>
        <taxon>Bacteria</taxon>
        <taxon>Pseudomonadati</taxon>
        <taxon>Acidobacteriota</taxon>
        <taxon>Terriglobia</taxon>
        <taxon>Terriglobales</taxon>
        <taxon>Acidobacteriaceae</taxon>
        <taxon>Terriglobus</taxon>
    </lineage>
</organism>
<comment type="similarity">
    <text evidence="2">Belongs to the major facilitator superfamily.</text>
</comment>
<evidence type="ECO:0000256" key="7">
    <source>
        <dbReference type="ARBA" id="ARBA00023228"/>
    </source>
</evidence>
<evidence type="ECO:0000256" key="2">
    <source>
        <dbReference type="ARBA" id="ARBA00008335"/>
    </source>
</evidence>
<comment type="catalytic activity">
    <reaction evidence="18">
        <text>L-histidyl-L-alpha-amino acid(out) = L-histidyl-L-alpha-amino acid(in)</text>
        <dbReference type="Rhea" id="RHEA:79379"/>
        <dbReference type="ChEBI" id="CHEBI:229964"/>
    </reaction>
</comment>
<evidence type="ECO:0000259" key="26">
    <source>
        <dbReference type="PROSITE" id="PS50850"/>
    </source>
</evidence>
<evidence type="ECO:0000256" key="22">
    <source>
        <dbReference type="ARBA" id="ARBA00045018"/>
    </source>
</evidence>
<feature type="transmembrane region" description="Helical" evidence="25">
    <location>
        <begin position="388"/>
        <end position="411"/>
    </location>
</feature>
<dbReference type="KEGG" id="trs:Terro_0976"/>
<dbReference type="Pfam" id="PF07690">
    <property type="entry name" value="MFS_1"/>
    <property type="match status" value="1"/>
</dbReference>
<dbReference type="PROSITE" id="PS50850">
    <property type="entry name" value="MFS"/>
    <property type="match status" value="1"/>
</dbReference>
<evidence type="ECO:0000313" key="27">
    <source>
        <dbReference type="EMBL" id="AFL87297.1"/>
    </source>
</evidence>
<evidence type="ECO:0000256" key="23">
    <source>
        <dbReference type="ARBA" id="ARBA00045709"/>
    </source>
</evidence>
<evidence type="ECO:0000256" key="3">
    <source>
        <dbReference type="ARBA" id="ARBA00022448"/>
    </source>
</evidence>
<name>I3ZDH9_TERRK</name>
<comment type="catalytic activity">
    <reaction evidence="13">
        <text>L-alpha-aminoacyl-L-lysine(out) = L-alpha-aminoacyl-L-lysine(in)</text>
        <dbReference type="Rhea" id="RHEA:79383"/>
        <dbReference type="ChEBI" id="CHEBI:229966"/>
    </reaction>
</comment>
<keyword evidence="7" id="KW-0458">Lysosome</keyword>
<evidence type="ECO:0000256" key="6">
    <source>
        <dbReference type="ARBA" id="ARBA00023136"/>
    </source>
</evidence>
<keyword evidence="28" id="KW-1185">Reference proteome</keyword>
<keyword evidence="6 25" id="KW-0472">Membrane</keyword>
<comment type="catalytic activity">
    <reaction evidence="19">
        <text>L-alanyl-L-lysine(out) = L-alanyl-L-lysine(in)</text>
        <dbReference type="Rhea" id="RHEA:79415"/>
        <dbReference type="ChEBI" id="CHEBI:192470"/>
    </reaction>
</comment>
<dbReference type="Gene3D" id="1.20.1250.20">
    <property type="entry name" value="MFS general substrate transporter like domains"/>
    <property type="match status" value="2"/>
</dbReference>
<feature type="transmembrane region" description="Helical" evidence="25">
    <location>
        <begin position="72"/>
        <end position="93"/>
    </location>
</feature>
<dbReference type="HOGENOM" id="CLU_001265_62_1_0"/>
<dbReference type="InterPro" id="IPR052187">
    <property type="entry name" value="MFSD1"/>
</dbReference>
<evidence type="ECO:0000256" key="11">
    <source>
        <dbReference type="ARBA" id="ARBA00044884"/>
    </source>
</evidence>
<dbReference type="AlphaFoldDB" id="I3ZDH9"/>
<keyword evidence="3" id="KW-0813">Transport</keyword>
<accession>I3ZDH9</accession>
<evidence type="ECO:0000256" key="14">
    <source>
        <dbReference type="ARBA" id="ARBA00044898"/>
    </source>
</evidence>
<feature type="domain" description="Major facilitator superfamily (MFS) profile" evidence="26">
    <location>
        <begin position="46"/>
        <end position="457"/>
    </location>
</feature>
<proteinExistence type="inferred from homology"/>
<dbReference type="CDD" id="cd06174">
    <property type="entry name" value="MFS"/>
    <property type="match status" value="1"/>
</dbReference>
<comment type="function">
    <text evidence="23">Lysosomal dipeptide uniporter that selectively exports lysine, arginine or histidine-containing dipeptides with a net positive charge from the lysosome lumen into the cytosol. Could play a role in a specific type of protein O-glycosylation indirectly regulating macrophages migration and tissue invasion. Also essential for liver homeostasis.</text>
</comment>
<feature type="transmembrane region" description="Helical" evidence="25">
    <location>
        <begin position="142"/>
        <end position="163"/>
    </location>
</feature>
<dbReference type="GO" id="GO:0022857">
    <property type="term" value="F:transmembrane transporter activity"/>
    <property type="evidence" value="ECO:0007669"/>
    <property type="project" value="InterPro"/>
</dbReference>
<feature type="transmembrane region" description="Helical" evidence="25">
    <location>
        <begin position="262"/>
        <end position="283"/>
    </location>
</feature>
<evidence type="ECO:0000256" key="25">
    <source>
        <dbReference type="SAM" id="Phobius"/>
    </source>
</evidence>
<dbReference type="STRING" id="926566.Terro_0976"/>
<feature type="transmembrane region" description="Helical" evidence="25">
    <location>
        <begin position="329"/>
        <end position="346"/>
    </location>
</feature>
<dbReference type="InterPro" id="IPR036259">
    <property type="entry name" value="MFS_trans_sf"/>
</dbReference>
<evidence type="ECO:0000256" key="15">
    <source>
        <dbReference type="ARBA" id="ARBA00044899"/>
    </source>
</evidence>
<dbReference type="Proteomes" id="UP000006056">
    <property type="component" value="Chromosome"/>
</dbReference>
<evidence type="ECO:0000256" key="4">
    <source>
        <dbReference type="ARBA" id="ARBA00022692"/>
    </source>
</evidence>
<evidence type="ECO:0000256" key="17">
    <source>
        <dbReference type="ARBA" id="ARBA00044903"/>
    </source>
</evidence>
<dbReference type="SUPFAM" id="SSF103473">
    <property type="entry name" value="MFS general substrate transporter"/>
    <property type="match status" value="1"/>
</dbReference>
<feature type="transmembrane region" description="Helical" evidence="25">
    <location>
        <begin position="113"/>
        <end position="130"/>
    </location>
</feature>
<comment type="catalytic activity">
    <reaction evidence="20">
        <text>L-lysyl-glycine(out) = L-lysyl-glycine(in)</text>
        <dbReference type="Rhea" id="RHEA:79407"/>
        <dbReference type="ChEBI" id="CHEBI:191202"/>
    </reaction>
</comment>
<keyword evidence="5 25" id="KW-1133">Transmembrane helix</keyword>
<comment type="subcellular location">
    <subcellularLocation>
        <location evidence="1">Lysosome membrane</location>
        <topology evidence="1">Multi-pass membrane protein</topology>
    </subcellularLocation>
</comment>
<evidence type="ECO:0000256" key="13">
    <source>
        <dbReference type="ARBA" id="ARBA00044893"/>
    </source>
</evidence>
<dbReference type="PANTHER" id="PTHR23512">
    <property type="entry name" value="MAJOR FACILITATOR SUPERFAMILY DOMAIN-CONTAINING PROTEIN 1"/>
    <property type="match status" value="1"/>
</dbReference>
<dbReference type="eggNOG" id="COG2271">
    <property type="taxonomic scope" value="Bacteria"/>
</dbReference>
<feature type="transmembrane region" description="Helical" evidence="25">
    <location>
        <begin position="42"/>
        <end position="60"/>
    </location>
</feature>
<comment type="catalytic activity">
    <reaction evidence="11">
        <text>L-alpha-aminoacyl-L-histidine(out) = L-alpha-aminoacyl-L-histidine(in)</text>
        <dbReference type="Rhea" id="RHEA:79375"/>
        <dbReference type="ChEBI" id="CHEBI:229967"/>
    </reaction>
</comment>
<dbReference type="InterPro" id="IPR011701">
    <property type="entry name" value="MFS"/>
</dbReference>
<evidence type="ECO:0000313" key="28">
    <source>
        <dbReference type="Proteomes" id="UP000006056"/>
    </source>
</evidence>
<evidence type="ECO:0000256" key="8">
    <source>
        <dbReference type="ARBA" id="ARBA00044876"/>
    </source>
</evidence>
<dbReference type="GO" id="GO:0005765">
    <property type="term" value="C:lysosomal membrane"/>
    <property type="evidence" value="ECO:0007669"/>
    <property type="project" value="UniProtKB-SubCell"/>
</dbReference>
<sequence>MFTVVLDQLATNRNDGILIVQKTTHASPAAPDSAGRSYPPAWLSWSIWALAATFYLSGFYQRVSPAVMTDELMRTFSIGAASLGNLSAFYYYSYLAMQIPTGILIDSWGARKLLISGSIAAAVGTLLFASTDNFALACLGRLIIGAASAVGWVTLLTLATHWFPAKRFAMLSGLGLLFGNLGALFAQVPLRLAIQSFGWRPVVFGSAVVVLSIGLLAFFFVKNDPVNAGFATYAPTDVHQGDASFVERLRGFGRIFGFRNTWLIFLAQGGIVGSILSFTGLWGSPYLRSRFGLQQTTAAEVCSVMIVCWAVASPLCGALSDRIGRRKPIYVAGVFLALLGWVAMFYTPKLPLAGFIAIAAITSMASGSVVIGFAYAKESVPPQYLGSISGTVNIGNMIGPTLLTPAIGAVLDRHWTGQLIKGAHVYGVHAYEVAFLLMVGWLTMSTILLSLTRETGCKQC</sequence>
<evidence type="ECO:0000256" key="9">
    <source>
        <dbReference type="ARBA" id="ARBA00044878"/>
    </source>
</evidence>
<comment type="catalytic activity">
    <reaction evidence="16">
        <text>L-lysyl-L-lysine(out) = L-lysyl-L-lysine(in)</text>
        <dbReference type="Rhea" id="RHEA:79403"/>
        <dbReference type="ChEBI" id="CHEBI:229956"/>
    </reaction>
</comment>
<evidence type="ECO:0000256" key="18">
    <source>
        <dbReference type="ARBA" id="ARBA00044912"/>
    </source>
</evidence>
<comment type="catalytic activity">
    <reaction evidence="14">
        <text>L-aspartyl-L-lysine(out) = L-aspartyl-L-lysine(in)</text>
        <dbReference type="Rhea" id="RHEA:79411"/>
        <dbReference type="ChEBI" id="CHEBI:229953"/>
    </reaction>
</comment>
<evidence type="ECO:0000256" key="1">
    <source>
        <dbReference type="ARBA" id="ARBA00004155"/>
    </source>
</evidence>
<feature type="transmembrane region" description="Helical" evidence="25">
    <location>
        <begin position="169"/>
        <end position="190"/>
    </location>
</feature>
<comment type="catalytic activity">
    <reaction evidence="9">
        <text>L-histidyl-glycine(out) = L-histidyl-glycine(in)</text>
        <dbReference type="Rhea" id="RHEA:79395"/>
        <dbReference type="ChEBI" id="CHEBI:229957"/>
    </reaction>
</comment>
<gene>
    <name evidence="27" type="ordered locus">Terro_0976</name>
</gene>
<evidence type="ECO:0000256" key="16">
    <source>
        <dbReference type="ARBA" id="ARBA00044900"/>
    </source>
</evidence>
<comment type="catalytic activity">
    <reaction evidence="17">
        <text>L-arginyl-glycine(out) = L-arginyl-glycine(in)</text>
        <dbReference type="Rhea" id="RHEA:79391"/>
        <dbReference type="ChEBI" id="CHEBI:229955"/>
    </reaction>
</comment>
<dbReference type="EMBL" id="CP003379">
    <property type="protein sequence ID" value="AFL87297.1"/>
    <property type="molecule type" value="Genomic_DNA"/>
</dbReference>
<comment type="subunit">
    <text evidence="24">Homodimer. Interacts with lysosomal protein GLMP (via lumenal domain); the interaction starts while both proteins are still in the endoplasmic reticulum and is required for stabilization of MFSD1 in lysosomes but has no direct effect on its targeting to lysosomes or transporter activity.</text>
</comment>
<dbReference type="InterPro" id="IPR020846">
    <property type="entry name" value="MFS_dom"/>
</dbReference>
<reference evidence="27 28" key="1">
    <citation type="submission" date="2012-06" db="EMBL/GenBank/DDBJ databases">
        <title>Complete genome of Terriglobus roseus DSM 18391.</title>
        <authorList>
            <consortium name="US DOE Joint Genome Institute (JGI-PGF)"/>
            <person name="Lucas S."/>
            <person name="Copeland A."/>
            <person name="Lapidus A."/>
            <person name="Glavina del Rio T."/>
            <person name="Dalin E."/>
            <person name="Tice H."/>
            <person name="Bruce D."/>
            <person name="Goodwin L."/>
            <person name="Pitluck S."/>
            <person name="Peters L."/>
            <person name="Mikhailova N."/>
            <person name="Munk A.C.C."/>
            <person name="Kyrpides N."/>
            <person name="Mavromatis K."/>
            <person name="Ivanova N."/>
            <person name="Brettin T."/>
            <person name="Detter J.C."/>
            <person name="Han C."/>
            <person name="Larimer F."/>
            <person name="Land M."/>
            <person name="Hauser L."/>
            <person name="Markowitz V."/>
            <person name="Cheng J.-F."/>
            <person name="Hugenholtz P."/>
            <person name="Woyke T."/>
            <person name="Wu D."/>
            <person name="Brambilla E."/>
            <person name="Klenk H.-P."/>
            <person name="Eisen J.A."/>
        </authorList>
    </citation>
    <scope>NUCLEOTIDE SEQUENCE [LARGE SCALE GENOMIC DNA]</scope>
    <source>
        <strain evidence="28">DSM 18391 / NRRL B-41598 / KBS 63</strain>
    </source>
</reference>
<comment type="catalytic activity">
    <reaction evidence="12">
        <text>L-lysyl-L-alpha-amino acid(out) = L-lysyl-L-alpha-amino acid(in)</text>
        <dbReference type="Rhea" id="RHEA:79387"/>
        <dbReference type="ChEBI" id="CHEBI:229965"/>
    </reaction>
</comment>
<comment type="catalytic activity">
    <reaction evidence="10">
        <text>L-alpha-aminoacyl-L-arginine(out) = L-alpha-aminoacyl-L-arginine(in)</text>
        <dbReference type="Rhea" id="RHEA:79367"/>
        <dbReference type="ChEBI" id="CHEBI:229968"/>
    </reaction>
</comment>
<evidence type="ECO:0000256" key="5">
    <source>
        <dbReference type="ARBA" id="ARBA00022989"/>
    </source>
</evidence>
<protein>
    <recommendedName>
        <fullName evidence="21">Lysosomal dipeptide transporter MFSD1</fullName>
    </recommendedName>
    <alternativeName>
        <fullName evidence="22">Major facilitator superfamily domain-containing protein 1</fullName>
    </alternativeName>
</protein>
<evidence type="ECO:0000256" key="19">
    <source>
        <dbReference type="ARBA" id="ARBA00044919"/>
    </source>
</evidence>
<dbReference type="PATRIC" id="fig|926566.3.peg.955"/>
<comment type="catalytic activity">
    <reaction evidence="15">
        <text>L-arginyl-L-alpha-amino acid(out) = L-arginyl-L-alpha-amino acid(in)</text>
        <dbReference type="Rhea" id="RHEA:79371"/>
        <dbReference type="ChEBI" id="CHEBI:84315"/>
    </reaction>
</comment>
<comment type="catalytic activity">
    <reaction evidence="8">
        <text>L-lysyl-L-alanine(out) = L-lysyl-L-alanine(in)</text>
        <dbReference type="Rhea" id="RHEA:79399"/>
        <dbReference type="ChEBI" id="CHEBI:229954"/>
    </reaction>
</comment>
<feature type="transmembrane region" description="Helical" evidence="25">
    <location>
        <begin position="202"/>
        <end position="221"/>
    </location>
</feature>
<keyword evidence="4 25" id="KW-0812">Transmembrane</keyword>
<evidence type="ECO:0000256" key="24">
    <source>
        <dbReference type="ARBA" id="ARBA00046376"/>
    </source>
</evidence>
<feature type="transmembrane region" description="Helical" evidence="25">
    <location>
        <begin position="352"/>
        <end position="376"/>
    </location>
</feature>
<evidence type="ECO:0000256" key="21">
    <source>
        <dbReference type="ARBA" id="ARBA00044985"/>
    </source>
</evidence>